<dbReference type="PRINTS" id="PR00007">
    <property type="entry name" value="COMPLEMNTC1Q"/>
</dbReference>
<evidence type="ECO:0000313" key="6">
    <source>
        <dbReference type="EMBL" id="ALT31594.1"/>
    </source>
</evidence>
<name>A0A0U2JSW5_RUDPH</name>
<protein>
    <submittedName>
        <fullName evidence="6">Complement C1q-like protein 4</fullName>
    </submittedName>
</protein>
<evidence type="ECO:0000256" key="4">
    <source>
        <dbReference type="SAM" id="SignalP"/>
    </source>
</evidence>
<dbReference type="SUPFAM" id="SSF49842">
    <property type="entry name" value="TNF-like"/>
    <property type="match status" value="1"/>
</dbReference>
<organism evidence="6">
    <name type="scientific">Ruditapes philippinarum</name>
    <name type="common">Japanese carpet shell</name>
    <name type="synonym">Venerupis philippinarum</name>
    <dbReference type="NCBI Taxonomy" id="129788"/>
    <lineage>
        <taxon>Eukaryota</taxon>
        <taxon>Metazoa</taxon>
        <taxon>Spiralia</taxon>
        <taxon>Lophotrochozoa</taxon>
        <taxon>Mollusca</taxon>
        <taxon>Bivalvia</taxon>
        <taxon>Autobranchia</taxon>
        <taxon>Heteroconchia</taxon>
        <taxon>Euheterodonta</taxon>
        <taxon>Imparidentia</taxon>
        <taxon>Neoheterodontei</taxon>
        <taxon>Venerida</taxon>
        <taxon>Veneroidea</taxon>
        <taxon>Veneridae</taxon>
        <taxon>Ruditapes</taxon>
    </lineage>
</organism>
<dbReference type="InterPro" id="IPR008983">
    <property type="entry name" value="Tumour_necrosis_fac-like_dom"/>
</dbReference>
<dbReference type="GO" id="GO:0005581">
    <property type="term" value="C:collagen trimer"/>
    <property type="evidence" value="ECO:0007669"/>
    <property type="project" value="UniProtKB-KW"/>
</dbReference>
<dbReference type="Gene3D" id="2.60.120.40">
    <property type="match status" value="1"/>
</dbReference>
<dbReference type="EMBL" id="KT308156">
    <property type="protein sequence ID" value="ALT31594.1"/>
    <property type="molecule type" value="mRNA"/>
</dbReference>
<evidence type="ECO:0000259" key="5">
    <source>
        <dbReference type="PROSITE" id="PS50871"/>
    </source>
</evidence>
<evidence type="ECO:0000256" key="3">
    <source>
        <dbReference type="SAM" id="MobiDB-lite"/>
    </source>
</evidence>
<feature type="region of interest" description="Disordered" evidence="3">
    <location>
        <begin position="48"/>
        <end position="70"/>
    </location>
</feature>
<reference evidence="6" key="1">
    <citation type="submission" date="2015-07" db="EMBL/GenBank/DDBJ databases">
        <title>Expression profiles of four C1q domain containing protein (C1qDC) genes from Venerupis philippinarum exposed to the water soluble fraction of No.0 diesel oil.</title>
        <authorList>
            <person name="Zhang L."/>
            <person name="Sun W."/>
            <person name="Jia X."/>
        </authorList>
    </citation>
    <scope>NUCLEOTIDE SEQUENCE</scope>
</reference>
<comment type="subcellular location">
    <subcellularLocation>
        <location evidence="1">Secreted</location>
    </subcellularLocation>
</comment>
<keyword evidence="2" id="KW-0964">Secreted</keyword>
<sequence>MRKVSFCFLFVVLPSVLSASLSTNNNQSLQAFLKNMIVEVKDRTAVDGSNEAENSLTHDEMEVQDDETEVDGVPPGMGALGCQARYTAFHVYLSSSRCYHTGAIIQFNQVLLNSYNRYNVHTGIFTVLYTGYYVFTWTVAAEHKSWFSAELRVNGALRGTVMADSDVGGRASGIHPATGFVITRVTCNQHVYIRFVSGSGCTLKSDSRTRATFSGWRMY</sequence>
<dbReference type="AlphaFoldDB" id="A0A0U2JSW5"/>
<dbReference type="Pfam" id="PF00386">
    <property type="entry name" value="C1q"/>
    <property type="match status" value="1"/>
</dbReference>
<dbReference type="InterPro" id="IPR001073">
    <property type="entry name" value="C1q_dom"/>
</dbReference>
<keyword evidence="4" id="KW-0732">Signal</keyword>
<proteinExistence type="evidence at transcript level"/>
<dbReference type="PROSITE" id="PS50871">
    <property type="entry name" value="C1Q"/>
    <property type="match status" value="1"/>
</dbReference>
<feature type="signal peptide" evidence="4">
    <location>
        <begin position="1"/>
        <end position="19"/>
    </location>
</feature>
<evidence type="ECO:0000256" key="2">
    <source>
        <dbReference type="ARBA" id="ARBA00022525"/>
    </source>
</evidence>
<dbReference type="PANTHER" id="PTHR15427:SF33">
    <property type="entry name" value="COLLAGEN IV NC1 DOMAIN-CONTAINING PROTEIN"/>
    <property type="match status" value="1"/>
</dbReference>
<dbReference type="InterPro" id="IPR050392">
    <property type="entry name" value="Collagen/C1q_domain"/>
</dbReference>
<evidence type="ECO:0000256" key="1">
    <source>
        <dbReference type="ARBA" id="ARBA00004613"/>
    </source>
</evidence>
<feature type="domain" description="C1q" evidence="5">
    <location>
        <begin position="82"/>
        <end position="219"/>
    </location>
</feature>
<accession>A0A0U2JSW5</accession>
<feature type="chain" id="PRO_5006830917" evidence="4">
    <location>
        <begin position="20"/>
        <end position="219"/>
    </location>
</feature>
<dbReference type="PANTHER" id="PTHR15427">
    <property type="entry name" value="EMILIN ELASTIN MICROFIBRIL INTERFACE-LOCATED PROTEIN ELASTIN MICROFIBRIL INTERFACER"/>
    <property type="match status" value="1"/>
</dbReference>
<dbReference type="SMART" id="SM00110">
    <property type="entry name" value="C1Q"/>
    <property type="match status" value="1"/>
</dbReference>